<dbReference type="GO" id="GO:0006355">
    <property type="term" value="P:regulation of DNA-templated transcription"/>
    <property type="evidence" value="ECO:0007669"/>
    <property type="project" value="InterPro"/>
</dbReference>
<name>A0A7W9FN24_9HYPH</name>
<sequence length="91" mass="9567">MSGKRVTFGAKPAAPTVDAWVQQGNGVEVAVQATPPTSAAKAEIYTARLTIDVTPELRGRVKVAAFRQGVTVAEMIRALLETRFPEGGADA</sequence>
<dbReference type="InterPro" id="IPR056972">
    <property type="entry name" value="RHH_dom-containing"/>
</dbReference>
<dbReference type="Pfam" id="PF23807">
    <property type="entry name" value="RHH_10"/>
    <property type="match status" value="1"/>
</dbReference>
<dbReference type="EMBL" id="JACHOO010000005">
    <property type="protein sequence ID" value="MBB5753661.1"/>
    <property type="molecule type" value="Genomic_DNA"/>
</dbReference>
<evidence type="ECO:0008006" key="3">
    <source>
        <dbReference type="Google" id="ProtNLM"/>
    </source>
</evidence>
<dbReference type="AlphaFoldDB" id="A0A7W9FN24"/>
<proteinExistence type="predicted"/>
<reference evidence="1 2" key="1">
    <citation type="submission" date="2020-08" db="EMBL/GenBank/DDBJ databases">
        <title>Genomic Encyclopedia of Type Strains, Phase IV (KMG-IV): sequencing the most valuable type-strain genomes for metagenomic binning, comparative biology and taxonomic classification.</title>
        <authorList>
            <person name="Goeker M."/>
        </authorList>
    </citation>
    <scope>NUCLEOTIDE SEQUENCE [LARGE SCALE GENOMIC DNA]</scope>
    <source>
        <strain evidence="1 2">DSM 16268</strain>
    </source>
</reference>
<evidence type="ECO:0000313" key="2">
    <source>
        <dbReference type="Proteomes" id="UP000523821"/>
    </source>
</evidence>
<protein>
    <recommendedName>
        <fullName evidence="3">Chromosome partitioning protein ParB</fullName>
    </recommendedName>
</protein>
<evidence type="ECO:0000313" key="1">
    <source>
        <dbReference type="EMBL" id="MBB5753661.1"/>
    </source>
</evidence>
<comment type="caution">
    <text evidence="1">The sequence shown here is derived from an EMBL/GenBank/DDBJ whole genome shotgun (WGS) entry which is preliminary data.</text>
</comment>
<dbReference type="InterPro" id="IPR010985">
    <property type="entry name" value="Ribbon_hlx_hlx"/>
</dbReference>
<organism evidence="1 2">
    <name type="scientific">Prosthecomicrobium pneumaticum</name>
    <dbReference type="NCBI Taxonomy" id="81895"/>
    <lineage>
        <taxon>Bacteria</taxon>
        <taxon>Pseudomonadati</taxon>
        <taxon>Pseudomonadota</taxon>
        <taxon>Alphaproteobacteria</taxon>
        <taxon>Hyphomicrobiales</taxon>
        <taxon>Kaistiaceae</taxon>
        <taxon>Prosthecomicrobium</taxon>
    </lineage>
</organism>
<dbReference type="Proteomes" id="UP000523821">
    <property type="component" value="Unassembled WGS sequence"/>
</dbReference>
<gene>
    <name evidence="1" type="ORF">GGQ63_002731</name>
</gene>
<keyword evidence="2" id="KW-1185">Reference proteome</keyword>
<dbReference type="RefSeq" id="WP_183856699.1">
    <property type="nucleotide sequence ID" value="NZ_JACHOO010000005.1"/>
</dbReference>
<dbReference type="SUPFAM" id="SSF47598">
    <property type="entry name" value="Ribbon-helix-helix"/>
    <property type="match status" value="1"/>
</dbReference>
<dbReference type="GeneID" id="95765994"/>
<accession>A0A7W9FN24</accession>